<feature type="domain" description="Ig-like" evidence="8">
    <location>
        <begin position="114"/>
        <end position="220"/>
    </location>
</feature>
<evidence type="ECO:0000256" key="3">
    <source>
        <dbReference type="ARBA" id="ARBA00023180"/>
    </source>
</evidence>
<dbReference type="GeneTree" id="ENSGT01130000278319"/>
<dbReference type="InterPro" id="IPR003598">
    <property type="entry name" value="Ig_sub2"/>
</dbReference>
<keyword evidence="6" id="KW-0472">Membrane</keyword>
<dbReference type="GeneID" id="103388086"/>
<feature type="compositionally biased region" description="Polar residues" evidence="5">
    <location>
        <begin position="750"/>
        <end position="760"/>
    </location>
</feature>
<dbReference type="RefSeq" id="XP_016893320.1">
    <property type="nucleotide sequence ID" value="XM_017037831.2"/>
</dbReference>
<dbReference type="Pfam" id="PF13927">
    <property type="entry name" value="Ig_3"/>
    <property type="match status" value="1"/>
</dbReference>
<feature type="chain" id="PRO_5018240963" evidence="7">
    <location>
        <begin position="25"/>
        <end position="943"/>
    </location>
</feature>
<feature type="compositionally biased region" description="Low complexity" evidence="5">
    <location>
        <begin position="761"/>
        <end position="773"/>
    </location>
</feature>
<feature type="compositionally biased region" description="Polar residues" evidence="5">
    <location>
        <begin position="573"/>
        <end position="582"/>
    </location>
</feature>
<feature type="domain" description="Ig-like" evidence="8">
    <location>
        <begin position="228"/>
        <end position="316"/>
    </location>
</feature>
<feature type="transmembrane region" description="Helical" evidence="6">
    <location>
        <begin position="327"/>
        <end position="352"/>
    </location>
</feature>
<evidence type="ECO:0000256" key="2">
    <source>
        <dbReference type="ARBA" id="ARBA00023157"/>
    </source>
</evidence>
<dbReference type="InterPro" id="IPR013098">
    <property type="entry name" value="Ig_I-set"/>
</dbReference>
<accession>A0A3P8UD32</accession>
<feature type="region of interest" description="Disordered" evidence="5">
    <location>
        <begin position="358"/>
        <end position="402"/>
    </location>
</feature>
<evidence type="ECO:0000313" key="9">
    <source>
        <dbReference type="Ensembl" id="ENSCSEP00000001133.1"/>
    </source>
</evidence>
<feature type="compositionally biased region" description="Polar residues" evidence="5">
    <location>
        <begin position="450"/>
        <end position="462"/>
    </location>
</feature>
<reference evidence="9" key="2">
    <citation type="submission" date="2025-08" db="UniProtKB">
        <authorList>
            <consortium name="Ensembl"/>
        </authorList>
    </citation>
    <scope>IDENTIFICATION</scope>
</reference>
<feature type="compositionally biased region" description="Low complexity" evidence="5">
    <location>
        <begin position="433"/>
        <end position="444"/>
    </location>
</feature>
<keyword evidence="4" id="KW-0393">Immunoglobulin domain</keyword>
<dbReference type="InterPro" id="IPR052598">
    <property type="entry name" value="IgSF_CEA-related"/>
</dbReference>
<evidence type="ECO:0000256" key="4">
    <source>
        <dbReference type="ARBA" id="ARBA00023319"/>
    </source>
</evidence>
<evidence type="ECO:0000256" key="1">
    <source>
        <dbReference type="ARBA" id="ARBA00022729"/>
    </source>
</evidence>
<keyword evidence="10" id="KW-1185">Reference proteome</keyword>
<protein>
    <submittedName>
        <fullName evidence="9">Uncharacterized LOC103388086</fullName>
    </submittedName>
</protein>
<reference evidence="9 10" key="1">
    <citation type="journal article" date="2014" name="Nat. Genet.">
        <title>Whole-genome sequence of a flatfish provides insights into ZW sex chromosome evolution and adaptation to a benthic lifestyle.</title>
        <authorList>
            <person name="Chen S."/>
            <person name="Zhang G."/>
            <person name="Shao C."/>
            <person name="Huang Q."/>
            <person name="Liu G."/>
            <person name="Zhang P."/>
            <person name="Song W."/>
            <person name="An N."/>
            <person name="Chalopin D."/>
            <person name="Volff J.N."/>
            <person name="Hong Y."/>
            <person name="Li Q."/>
            <person name="Sha Z."/>
            <person name="Zhou H."/>
            <person name="Xie M."/>
            <person name="Yu Q."/>
            <person name="Liu Y."/>
            <person name="Xiang H."/>
            <person name="Wang N."/>
            <person name="Wu K."/>
            <person name="Yang C."/>
            <person name="Zhou Q."/>
            <person name="Liao X."/>
            <person name="Yang L."/>
            <person name="Hu Q."/>
            <person name="Zhang J."/>
            <person name="Meng L."/>
            <person name="Jin L."/>
            <person name="Tian Y."/>
            <person name="Lian J."/>
            <person name="Yang J."/>
            <person name="Miao G."/>
            <person name="Liu S."/>
            <person name="Liang Z."/>
            <person name="Yan F."/>
            <person name="Li Y."/>
            <person name="Sun B."/>
            <person name="Zhang H."/>
            <person name="Zhang J."/>
            <person name="Zhu Y."/>
            <person name="Du M."/>
            <person name="Zhao Y."/>
            <person name="Schartl M."/>
            <person name="Tang Q."/>
            <person name="Wang J."/>
        </authorList>
    </citation>
    <scope>NUCLEOTIDE SEQUENCE</scope>
</reference>
<reference evidence="9" key="3">
    <citation type="submission" date="2025-09" db="UniProtKB">
        <authorList>
            <consortium name="Ensembl"/>
        </authorList>
    </citation>
    <scope>IDENTIFICATION</scope>
</reference>
<feature type="signal peptide" evidence="7">
    <location>
        <begin position="1"/>
        <end position="24"/>
    </location>
</feature>
<dbReference type="Pfam" id="PF07679">
    <property type="entry name" value="I-set"/>
    <property type="match status" value="1"/>
</dbReference>
<evidence type="ECO:0000256" key="7">
    <source>
        <dbReference type="SAM" id="SignalP"/>
    </source>
</evidence>
<dbReference type="SMART" id="SM00408">
    <property type="entry name" value="IGc2"/>
    <property type="match status" value="2"/>
</dbReference>
<dbReference type="KEGG" id="csem:103388086"/>
<feature type="region of interest" description="Disordered" evidence="5">
    <location>
        <begin position="414"/>
        <end position="558"/>
    </location>
</feature>
<keyword evidence="6" id="KW-1133">Transmembrane helix</keyword>
<sequence length="943" mass="102562">MRKPLKLVSVCLTAALFWSNLVMSQDPVPVQFQKDPVLVQTGTEIVFTVITVPQVLSMTWQYQGDVTLGIWTGGNSVIDPVPQFEGRVTLRANQLRIGGAQLRDAGNYSVVVIPNFSTGLIQNSRSIQLRVFDAVGGVSVQVPLVAMESKNVSLKCVWTAGTETMVQWKKGGAAVLPDSRITITDEGDLVINPGQRADTGDYICTVSNLVSAQSATKTLTVYYGPDDPVLTKDSPKDCVGDGDVQVGERIRLTCMSDSLPPALFSWQRDGQTLVSDQPDSGVLHVQTFSTDESGRYVCTARNGITQGTSEQDTVLTVVETCLNGGEVAGIVIAALVLILIIALLVTLIVFLVRRRSRRNEPKPGAGPPGRQPNGTRILDQGLNPPLHSTTTPAGRHSYDRPPQNQQMLQLTSLSHPHTPVHPLGGGVDNPAFTHTHQLQNTHQQPDSLAHLQSTGNAQSRSLQQVQAPPAAVQLSLNTPPQTAPPNNSNNQQMPTINVNLNSFPSIAPQTQDPSFAPNNQQTQRILQDIPQGPSHPGDPGPTGPRGRGQPGLIPTGYTHFNDSVVLQNAVTQTYEQDSPGNRRSSRGGFEEPSSSTLRQMPWDLLRGTPSYPSETLQRRQLPPEVPSESSDYTARPAPQRRRSQSRTRDRSRSPGAAATQNRHDRGHSTNVRVETQSEVLRSSRTDGPNDQQDLRRPSRGLVVPKLEPARSQSRPPTSHQVTSQGPTGRGHTDTRALVDPNHLPQTLQNQNHQQVESVPLTTGTAPPTGTSAAHHGPTRPVSNNLTPAALKAHTDRARIFPSRRQQTQASLLSPGAQTRTPAPVAAAPGAGPQRPPTPPPVVPFSHFQHLPKERTRHLSPTRAPAAPRPPVNVPLSQRNLQVQRQRQQGNAPQNHQHHRRHPAGHVHVSPQRHGHAHPHHQGDRRPAHFSSPRQPHVHRGRPR</sequence>
<dbReference type="Proteomes" id="UP000265120">
    <property type="component" value="Chromosome 13"/>
</dbReference>
<dbReference type="InterPro" id="IPR013783">
    <property type="entry name" value="Ig-like_fold"/>
</dbReference>
<feature type="compositionally biased region" description="Polar residues" evidence="5">
    <location>
        <begin position="474"/>
        <end position="525"/>
    </location>
</feature>
<feature type="region of interest" description="Disordered" evidence="5">
    <location>
        <begin position="750"/>
        <end position="784"/>
    </location>
</feature>
<dbReference type="InParanoid" id="A0A3P8UD32"/>
<keyword evidence="2" id="KW-1015">Disulfide bond</keyword>
<evidence type="ECO:0000259" key="8">
    <source>
        <dbReference type="PROSITE" id="PS50835"/>
    </source>
</evidence>
<dbReference type="InterPro" id="IPR036179">
    <property type="entry name" value="Ig-like_dom_sf"/>
</dbReference>
<dbReference type="SMART" id="SM00409">
    <property type="entry name" value="IG"/>
    <property type="match status" value="3"/>
</dbReference>
<dbReference type="InterPro" id="IPR003599">
    <property type="entry name" value="Ig_sub"/>
</dbReference>
<feature type="compositionally biased region" description="Pro residues" evidence="5">
    <location>
        <begin position="833"/>
        <end position="842"/>
    </location>
</feature>
<keyword evidence="1 7" id="KW-0732">Signal</keyword>
<evidence type="ECO:0000256" key="6">
    <source>
        <dbReference type="SAM" id="Phobius"/>
    </source>
</evidence>
<evidence type="ECO:0000256" key="5">
    <source>
        <dbReference type="SAM" id="MobiDB-lite"/>
    </source>
</evidence>
<dbReference type="PANTHER" id="PTHR44337">
    <property type="entry name" value="CARCINOEMBRYONIC ANTIGEN-RELATED CELL ADHESION MOLECULE 8"/>
    <property type="match status" value="1"/>
</dbReference>
<feature type="compositionally biased region" description="Low complexity" evidence="5">
    <location>
        <begin position="877"/>
        <end position="894"/>
    </location>
</feature>
<evidence type="ECO:0000313" key="10">
    <source>
        <dbReference type="Proteomes" id="UP000265120"/>
    </source>
</evidence>
<feature type="compositionally biased region" description="Low complexity" evidence="5">
    <location>
        <begin position="463"/>
        <end position="473"/>
    </location>
</feature>
<name>A0A3P8UD32_CYNSE</name>
<proteinExistence type="predicted"/>
<dbReference type="STRING" id="244447.ENSCSEP00000001133"/>
<feature type="compositionally biased region" description="Basic residues" evidence="5">
    <location>
        <begin position="895"/>
        <end position="919"/>
    </location>
</feature>
<dbReference type="PANTHER" id="PTHR44337:SF22">
    <property type="entry name" value="HEPACAM FAMILY MEMBER 2-LIKE"/>
    <property type="match status" value="1"/>
</dbReference>
<feature type="region of interest" description="Disordered" evidence="5">
    <location>
        <begin position="573"/>
        <end position="738"/>
    </location>
</feature>
<feature type="compositionally biased region" description="Polar residues" evidence="5">
    <location>
        <begin position="668"/>
        <end position="691"/>
    </location>
</feature>
<keyword evidence="6" id="KW-0812">Transmembrane</keyword>
<dbReference type="SUPFAM" id="SSF48726">
    <property type="entry name" value="Immunoglobulin"/>
    <property type="match status" value="3"/>
</dbReference>
<dbReference type="AlphaFoldDB" id="A0A3P8UD32"/>
<organism evidence="9 10">
    <name type="scientific">Cynoglossus semilaevis</name>
    <name type="common">Tongue sole</name>
    <dbReference type="NCBI Taxonomy" id="244447"/>
    <lineage>
        <taxon>Eukaryota</taxon>
        <taxon>Metazoa</taxon>
        <taxon>Chordata</taxon>
        <taxon>Craniata</taxon>
        <taxon>Vertebrata</taxon>
        <taxon>Euteleostomi</taxon>
        <taxon>Actinopterygii</taxon>
        <taxon>Neopterygii</taxon>
        <taxon>Teleostei</taxon>
        <taxon>Neoteleostei</taxon>
        <taxon>Acanthomorphata</taxon>
        <taxon>Carangaria</taxon>
        <taxon>Pleuronectiformes</taxon>
        <taxon>Pleuronectoidei</taxon>
        <taxon>Cynoglossidae</taxon>
        <taxon>Cynoglossinae</taxon>
        <taxon>Cynoglossus</taxon>
    </lineage>
</organism>
<keyword evidence="3" id="KW-0325">Glycoprotein</keyword>
<dbReference type="OMA" id="HVSPQRH"/>
<dbReference type="PROSITE" id="PS50835">
    <property type="entry name" value="IG_LIKE"/>
    <property type="match status" value="2"/>
</dbReference>
<feature type="compositionally biased region" description="Polar residues" evidence="5">
    <location>
        <begin position="710"/>
        <end position="726"/>
    </location>
</feature>
<feature type="compositionally biased region" description="Low complexity" evidence="5">
    <location>
        <begin position="816"/>
        <end position="832"/>
    </location>
</feature>
<dbReference type="Gene3D" id="2.60.40.10">
    <property type="entry name" value="Immunoglobulins"/>
    <property type="match status" value="3"/>
</dbReference>
<dbReference type="InterPro" id="IPR007110">
    <property type="entry name" value="Ig-like_dom"/>
</dbReference>
<dbReference type="Ensembl" id="ENSCSET00000001161.1">
    <property type="protein sequence ID" value="ENSCSEP00000001133.1"/>
    <property type="gene ID" value="ENSCSEG00000000794.1"/>
</dbReference>
<feature type="region of interest" description="Disordered" evidence="5">
    <location>
        <begin position="802"/>
        <end position="943"/>
    </location>
</feature>
<dbReference type="OrthoDB" id="5969816at2759"/>